<name>A0A0A8X4N7_MESS1</name>
<keyword evidence="3" id="KW-1185">Reference proteome</keyword>
<reference evidence="2 3" key="1">
    <citation type="submission" date="2013-06" db="EMBL/GenBank/DDBJ databases">
        <title>Whole genome shotgun sequence of Bacillus selenatarsenatis SF-1.</title>
        <authorList>
            <person name="Kuroda M."/>
            <person name="Sei K."/>
            <person name="Yamashita M."/>
            <person name="Ike M."/>
        </authorList>
    </citation>
    <scope>NUCLEOTIDE SEQUENCE [LARGE SCALE GENOMIC DNA]</scope>
    <source>
        <strain evidence="2 3">SF-1</strain>
    </source>
</reference>
<sequence length="38" mass="4540">MKGKQMYELLQWILIFMKLSYFLMPLYKANKKAAQKAA</sequence>
<dbReference type="EMBL" id="BASE01000048">
    <property type="protein sequence ID" value="GAM14239.1"/>
    <property type="molecule type" value="Genomic_DNA"/>
</dbReference>
<organism evidence="2 3">
    <name type="scientific">Mesobacillus selenatarsenatis (strain DSM 18680 / JCM 14380 / FERM P-15431 / SF-1)</name>
    <dbReference type="NCBI Taxonomy" id="1321606"/>
    <lineage>
        <taxon>Bacteria</taxon>
        <taxon>Bacillati</taxon>
        <taxon>Bacillota</taxon>
        <taxon>Bacilli</taxon>
        <taxon>Bacillales</taxon>
        <taxon>Bacillaceae</taxon>
        <taxon>Mesobacillus</taxon>
    </lineage>
</organism>
<evidence type="ECO:0000313" key="3">
    <source>
        <dbReference type="Proteomes" id="UP000031014"/>
    </source>
</evidence>
<dbReference type="Proteomes" id="UP000031014">
    <property type="component" value="Unassembled WGS sequence"/>
</dbReference>
<dbReference type="STRING" id="1321606.SAMD00020551_2387"/>
<proteinExistence type="predicted"/>
<keyword evidence="1" id="KW-0472">Membrane</keyword>
<protein>
    <submittedName>
        <fullName evidence="2">Uncharacterized protein</fullName>
    </submittedName>
</protein>
<gene>
    <name evidence="2" type="ORF">SAMD00020551_2387</name>
</gene>
<evidence type="ECO:0000313" key="2">
    <source>
        <dbReference type="EMBL" id="GAM14239.1"/>
    </source>
</evidence>
<accession>A0A0A8X4N7</accession>
<evidence type="ECO:0000256" key="1">
    <source>
        <dbReference type="SAM" id="Phobius"/>
    </source>
</evidence>
<keyword evidence="1" id="KW-0812">Transmembrane</keyword>
<dbReference type="AlphaFoldDB" id="A0A0A8X4N7"/>
<feature type="transmembrane region" description="Helical" evidence="1">
    <location>
        <begin position="6"/>
        <end position="27"/>
    </location>
</feature>
<keyword evidence="1" id="KW-1133">Transmembrane helix</keyword>
<comment type="caution">
    <text evidence="2">The sequence shown here is derived from an EMBL/GenBank/DDBJ whole genome shotgun (WGS) entry which is preliminary data.</text>
</comment>